<organism evidence="6 7">
    <name type="scientific">Litorilituus sediminis</name>
    <dbReference type="NCBI Taxonomy" id="718192"/>
    <lineage>
        <taxon>Bacteria</taxon>
        <taxon>Pseudomonadati</taxon>
        <taxon>Pseudomonadota</taxon>
        <taxon>Gammaproteobacteria</taxon>
        <taxon>Alteromonadales</taxon>
        <taxon>Colwelliaceae</taxon>
        <taxon>Litorilituus</taxon>
    </lineage>
</organism>
<accession>A0A4P6P269</accession>
<evidence type="ECO:0000256" key="2">
    <source>
        <dbReference type="ARBA" id="ARBA00038434"/>
    </source>
</evidence>
<dbReference type="GO" id="GO:0043024">
    <property type="term" value="F:ribosomal small subunit binding"/>
    <property type="evidence" value="ECO:0007669"/>
    <property type="project" value="TreeGrafter"/>
</dbReference>
<dbReference type="OrthoDB" id="9795119at2"/>
<dbReference type="RefSeq" id="WP_130600093.1">
    <property type="nucleotide sequence ID" value="NZ_CP034759.1"/>
</dbReference>
<dbReference type="Proteomes" id="UP000290244">
    <property type="component" value="Chromosome"/>
</dbReference>
<dbReference type="InterPro" id="IPR036567">
    <property type="entry name" value="RHF-like"/>
</dbReference>
<evidence type="ECO:0000256" key="4">
    <source>
        <dbReference type="ARBA" id="ARBA00041148"/>
    </source>
</evidence>
<dbReference type="Gene3D" id="3.30.160.100">
    <property type="entry name" value="Ribosome hibernation promotion factor-like"/>
    <property type="match status" value="1"/>
</dbReference>
<dbReference type="PANTHER" id="PTHR33231:SF1">
    <property type="entry name" value="30S RIBOSOMAL PROTEIN"/>
    <property type="match status" value="1"/>
</dbReference>
<comment type="similarity">
    <text evidence="2">Belongs to the HPF/YfiA ribosome-associated protein family. Short HPF subfamily.</text>
</comment>
<keyword evidence="1" id="KW-0810">Translation regulation</keyword>
<dbReference type="EMBL" id="CP034759">
    <property type="protein sequence ID" value="QBG35174.1"/>
    <property type="molecule type" value="Genomic_DNA"/>
</dbReference>
<dbReference type="SUPFAM" id="SSF69754">
    <property type="entry name" value="Ribosome binding protein Y (YfiA homologue)"/>
    <property type="match status" value="1"/>
</dbReference>
<keyword evidence="7" id="KW-1185">Reference proteome</keyword>
<dbReference type="Pfam" id="PF02482">
    <property type="entry name" value="Ribosomal_S30AE"/>
    <property type="match status" value="1"/>
</dbReference>
<sequence>MKINLSGHHVEVTDSIKEHVEEKFSKIASHFPTLISLDVIISKVHNKHQVELTTNYEGSRISASGNDDVMYPAISSAAKKLDAALKHRKGQLKANLHDKPSATTPDIAHEKVQEMNLA</sequence>
<protein>
    <recommendedName>
        <fullName evidence="4">Ribosome hibernation promoting factor</fullName>
    </recommendedName>
    <alternativeName>
        <fullName evidence="5">Hibernation factor HPF</fullName>
    </alternativeName>
</protein>
<evidence type="ECO:0000256" key="5">
    <source>
        <dbReference type="ARBA" id="ARBA00041319"/>
    </source>
</evidence>
<proteinExistence type="inferred from homology"/>
<gene>
    <name evidence="6" type="primary">raiA</name>
    <name evidence="6" type="ORF">EMK97_05305</name>
</gene>
<dbReference type="InterPro" id="IPR050574">
    <property type="entry name" value="HPF/YfiA_ribosome-assoc"/>
</dbReference>
<dbReference type="CDD" id="cd00552">
    <property type="entry name" value="RaiA"/>
    <property type="match status" value="1"/>
</dbReference>
<dbReference type="GO" id="GO:0022627">
    <property type="term" value="C:cytosolic small ribosomal subunit"/>
    <property type="evidence" value="ECO:0007669"/>
    <property type="project" value="TreeGrafter"/>
</dbReference>
<dbReference type="AlphaFoldDB" id="A0A4P6P269"/>
<dbReference type="PANTHER" id="PTHR33231">
    <property type="entry name" value="30S RIBOSOMAL PROTEIN"/>
    <property type="match status" value="1"/>
</dbReference>
<evidence type="ECO:0000256" key="3">
    <source>
        <dbReference type="ARBA" id="ARBA00038695"/>
    </source>
</evidence>
<evidence type="ECO:0000313" key="7">
    <source>
        <dbReference type="Proteomes" id="UP000290244"/>
    </source>
</evidence>
<dbReference type="KEGG" id="lsd:EMK97_05305"/>
<dbReference type="NCBIfam" id="TIGR00741">
    <property type="entry name" value="yfiA"/>
    <property type="match status" value="1"/>
</dbReference>
<evidence type="ECO:0000256" key="1">
    <source>
        <dbReference type="ARBA" id="ARBA00022845"/>
    </source>
</evidence>
<dbReference type="InterPro" id="IPR003489">
    <property type="entry name" value="RHF/RaiA"/>
</dbReference>
<name>A0A4P6P269_9GAMM</name>
<dbReference type="GO" id="GO:0045900">
    <property type="term" value="P:negative regulation of translational elongation"/>
    <property type="evidence" value="ECO:0007669"/>
    <property type="project" value="TreeGrafter"/>
</dbReference>
<comment type="subunit">
    <text evidence="3">Associates exclusively with 100S ribosomes, which are dimers of 70S ribosomes.</text>
</comment>
<reference evidence="6 7" key="1">
    <citation type="submission" date="2018-12" db="EMBL/GenBank/DDBJ databases">
        <title>Complete genome of Litorilituus sediminis.</title>
        <authorList>
            <person name="Liu A."/>
            <person name="Rong J."/>
        </authorList>
    </citation>
    <scope>NUCLEOTIDE SEQUENCE [LARGE SCALE GENOMIC DNA]</scope>
    <source>
        <strain evidence="6 7">JCM 17549</strain>
    </source>
</reference>
<evidence type="ECO:0000313" key="6">
    <source>
        <dbReference type="EMBL" id="QBG35174.1"/>
    </source>
</evidence>